<gene>
    <name evidence="13" type="ORF">DSM106044_03220</name>
</gene>
<evidence type="ECO:0000256" key="5">
    <source>
        <dbReference type="ARBA" id="ARBA00023012"/>
    </source>
</evidence>
<dbReference type="Gene3D" id="3.40.50.2300">
    <property type="match status" value="1"/>
</dbReference>
<name>A0A4U8Q626_9FIRM</name>
<sequence>MRIVVVEDELRVRHSLVKCIEKINPEYCVVAEADNGYEGMKAVRDFEPDVVITDIQMPKVDGLSMIRQLKNMSLNPVFIILSGYAEFGYAQEGVRLGIRDYLLKPITVNNLRETLANIENRGREEQPKEEKHYSACICAMVETIHKEYGKHLGLDLFACKYKMAPEYLSTLFAKETGKTFSNYLKEVRMQKAKQLLEETDMKIYEIACQTGYPDQKYFSKVFKEYAGVSAKQYVSSLKRGFS</sequence>
<dbReference type="Gene3D" id="1.10.10.60">
    <property type="entry name" value="Homeodomain-like"/>
    <property type="match status" value="2"/>
</dbReference>
<evidence type="ECO:0000259" key="11">
    <source>
        <dbReference type="PROSITE" id="PS01124"/>
    </source>
</evidence>
<feature type="domain" description="Response regulatory" evidence="12">
    <location>
        <begin position="2"/>
        <end position="119"/>
    </location>
</feature>
<dbReference type="OrthoDB" id="1769137at2"/>
<dbReference type="PROSITE" id="PS01124">
    <property type="entry name" value="HTH_ARAC_FAMILY_2"/>
    <property type="match status" value="1"/>
</dbReference>
<evidence type="ECO:0000259" key="12">
    <source>
        <dbReference type="PROSITE" id="PS50110"/>
    </source>
</evidence>
<protein>
    <recommendedName>
        <fullName evidence="2">Stage 0 sporulation protein A homolog</fullName>
    </recommendedName>
</protein>
<proteinExistence type="predicted"/>
<dbReference type="PANTHER" id="PTHR42713">
    <property type="entry name" value="HISTIDINE KINASE-RELATED"/>
    <property type="match status" value="1"/>
</dbReference>
<evidence type="ECO:0000256" key="8">
    <source>
        <dbReference type="ARBA" id="ARBA00023163"/>
    </source>
</evidence>
<keyword evidence="8" id="KW-0804">Transcription</keyword>
<evidence type="ECO:0000256" key="10">
    <source>
        <dbReference type="PROSITE-ProRule" id="PRU00169"/>
    </source>
</evidence>
<comment type="subcellular location">
    <subcellularLocation>
        <location evidence="1">Cytoplasm</location>
    </subcellularLocation>
</comment>
<dbReference type="GO" id="GO:0003700">
    <property type="term" value="F:DNA-binding transcription factor activity"/>
    <property type="evidence" value="ECO:0007669"/>
    <property type="project" value="InterPro"/>
</dbReference>
<dbReference type="GO" id="GO:0043565">
    <property type="term" value="F:sequence-specific DNA binding"/>
    <property type="evidence" value="ECO:0007669"/>
    <property type="project" value="InterPro"/>
</dbReference>
<evidence type="ECO:0000313" key="13">
    <source>
        <dbReference type="EMBL" id="TLC99918.1"/>
    </source>
</evidence>
<dbReference type="PANTHER" id="PTHR42713:SF3">
    <property type="entry name" value="TRANSCRIPTIONAL REGULATORY PROTEIN HPTR"/>
    <property type="match status" value="1"/>
</dbReference>
<dbReference type="InterPro" id="IPR011006">
    <property type="entry name" value="CheY-like_superfamily"/>
</dbReference>
<keyword evidence="7" id="KW-0238">DNA-binding</keyword>
<dbReference type="InterPro" id="IPR018060">
    <property type="entry name" value="HTH_AraC"/>
</dbReference>
<dbReference type="Proteomes" id="UP000306509">
    <property type="component" value="Unassembled WGS sequence"/>
</dbReference>
<dbReference type="RefSeq" id="WP_044288918.1">
    <property type="nucleotide sequence ID" value="NZ_CABMJZ010000046.1"/>
</dbReference>
<dbReference type="PROSITE" id="PS00041">
    <property type="entry name" value="HTH_ARAC_FAMILY_1"/>
    <property type="match status" value="1"/>
</dbReference>
<dbReference type="InterPro" id="IPR009057">
    <property type="entry name" value="Homeodomain-like_sf"/>
</dbReference>
<evidence type="ECO:0000256" key="9">
    <source>
        <dbReference type="ARBA" id="ARBA00024867"/>
    </source>
</evidence>
<evidence type="ECO:0000256" key="2">
    <source>
        <dbReference type="ARBA" id="ARBA00018672"/>
    </source>
</evidence>
<dbReference type="SMART" id="SM00342">
    <property type="entry name" value="HTH_ARAC"/>
    <property type="match status" value="1"/>
</dbReference>
<dbReference type="AlphaFoldDB" id="A0A4U8Q626"/>
<dbReference type="GO" id="GO:0005737">
    <property type="term" value="C:cytoplasm"/>
    <property type="evidence" value="ECO:0007669"/>
    <property type="project" value="UniProtKB-SubCell"/>
</dbReference>
<keyword evidence="14" id="KW-1185">Reference proteome</keyword>
<feature type="modified residue" description="4-aspartylphosphate" evidence="10">
    <location>
        <position position="54"/>
    </location>
</feature>
<evidence type="ECO:0000256" key="4">
    <source>
        <dbReference type="ARBA" id="ARBA00022553"/>
    </source>
</evidence>
<dbReference type="EMBL" id="QGQD01000061">
    <property type="protein sequence ID" value="TLC99918.1"/>
    <property type="molecule type" value="Genomic_DNA"/>
</dbReference>
<evidence type="ECO:0000256" key="6">
    <source>
        <dbReference type="ARBA" id="ARBA00023015"/>
    </source>
</evidence>
<dbReference type="InterPro" id="IPR018062">
    <property type="entry name" value="HTH_AraC-typ_CS"/>
</dbReference>
<keyword evidence="4 10" id="KW-0597">Phosphoprotein</keyword>
<reference evidence="13 14" key="1">
    <citation type="journal article" date="2019" name="Anaerobe">
        <title>Detection of Robinsoniella peoriensis in multiple bone samples of a trauma patient.</title>
        <authorList>
            <person name="Schrottner P."/>
            <person name="Hartwich K."/>
            <person name="Bunk B."/>
            <person name="Schober I."/>
            <person name="Helbig S."/>
            <person name="Rudolph W.W."/>
            <person name="Gunzer F."/>
        </authorList>
    </citation>
    <scope>NUCLEOTIDE SEQUENCE [LARGE SCALE GENOMIC DNA]</scope>
    <source>
        <strain evidence="13 14">DSM 106044</strain>
    </source>
</reference>
<dbReference type="Pfam" id="PF00072">
    <property type="entry name" value="Response_reg"/>
    <property type="match status" value="1"/>
</dbReference>
<accession>A0A4U8Q626</accession>
<dbReference type="InterPro" id="IPR051552">
    <property type="entry name" value="HptR"/>
</dbReference>
<organism evidence="13 14">
    <name type="scientific">Robinsoniella peoriensis</name>
    <dbReference type="NCBI Taxonomy" id="180332"/>
    <lineage>
        <taxon>Bacteria</taxon>
        <taxon>Bacillati</taxon>
        <taxon>Bacillota</taxon>
        <taxon>Clostridia</taxon>
        <taxon>Lachnospirales</taxon>
        <taxon>Lachnospiraceae</taxon>
        <taxon>Robinsoniella</taxon>
    </lineage>
</organism>
<dbReference type="CDD" id="cd17536">
    <property type="entry name" value="REC_YesN-like"/>
    <property type="match status" value="1"/>
</dbReference>
<dbReference type="GO" id="GO:0000160">
    <property type="term" value="P:phosphorelay signal transduction system"/>
    <property type="evidence" value="ECO:0007669"/>
    <property type="project" value="UniProtKB-KW"/>
</dbReference>
<evidence type="ECO:0000256" key="3">
    <source>
        <dbReference type="ARBA" id="ARBA00022490"/>
    </source>
</evidence>
<dbReference type="Pfam" id="PF12833">
    <property type="entry name" value="HTH_18"/>
    <property type="match status" value="1"/>
</dbReference>
<comment type="caution">
    <text evidence="13">The sequence shown here is derived from an EMBL/GenBank/DDBJ whole genome shotgun (WGS) entry which is preliminary data.</text>
</comment>
<keyword evidence="5" id="KW-0902">Two-component regulatory system</keyword>
<dbReference type="SUPFAM" id="SSF46689">
    <property type="entry name" value="Homeodomain-like"/>
    <property type="match status" value="1"/>
</dbReference>
<evidence type="ECO:0000313" key="14">
    <source>
        <dbReference type="Proteomes" id="UP000306509"/>
    </source>
</evidence>
<feature type="domain" description="HTH araC/xylS-type" evidence="11">
    <location>
        <begin position="138"/>
        <end position="236"/>
    </location>
</feature>
<evidence type="ECO:0000256" key="7">
    <source>
        <dbReference type="ARBA" id="ARBA00023125"/>
    </source>
</evidence>
<dbReference type="SUPFAM" id="SSF52172">
    <property type="entry name" value="CheY-like"/>
    <property type="match status" value="1"/>
</dbReference>
<keyword evidence="3" id="KW-0963">Cytoplasm</keyword>
<dbReference type="STRING" id="180332.GCA_000797495_00938"/>
<dbReference type="InterPro" id="IPR001789">
    <property type="entry name" value="Sig_transdc_resp-reg_receiver"/>
</dbReference>
<comment type="function">
    <text evidence="9">May play the central regulatory role in sporulation. It may be an element of the effector pathway responsible for the activation of sporulation genes in response to nutritional stress. Spo0A may act in concert with spo0H (a sigma factor) to control the expression of some genes that are critical to the sporulation process.</text>
</comment>
<dbReference type="SMART" id="SM00448">
    <property type="entry name" value="REC"/>
    <property type="match status" value="1"/>
</dbReference>
<keyword evidence="6" id="KW-0805">Transcription regulation</keyword>
<evidence type="ECO:0000256" key="1">
    <source>
        <dbReference type="ARBA" id="ARBA00004496"/>
    </source>
</evidence>
<dbReference type="PROSITE" id="PS50110">
    <property type="entry name" value="RESPONSE_REGULATORY"/>
    <property type="match status" value="1"/>
</dbReference>